<organism evidence="1 2">
    <name type="scientific">Methanosarcina thermophila</name>
    <dbReference type="NCBI Taxonomy" id="2210"/>
    <lineage>
        <taxon>Archaea</taxon>
        <taxon>Methanobacteriati</taxon>
        <taxon>Methanobacteriota</taxon>
        <taxon>Stenosarchaea group</taxon>
        <taxon>Methanomicrobia</taxon>
        <taxon>Methanosarcinales</taxon>
        <taxon>Methanosarcinaceae</taxon>
        <taxon>Methanosarcina</taxon>
    </lineage>
</organism>
<dbReference type="RefSeq" id="WP_156149684.1">
    <property type="nucleotide sequence ID" value="NZ_FPAO01000007.1"/>
</dbReference>
<keyword evidence="1" id="KW-0762">Sugar transport</keyword>
<sequence length="54" mass="6327">MNEYIYFKFFSILDRCLNYENSRRDAFEKQGTAGGQVKKERKAALEAALIEICF</sequence>
<evidence type="ECO:0000313" key="1">
    <source>
        <dbReference type="EMBL" id="BAW29449.1"/>
    </source>
</evidence>
<evidence type="ECO:0000313" key="2">
    <source>
        <dbReference type="Proteomes" id="UP000265557"/>
    </source>
</evidence>
<gene>
    <name evidence="1" type="ORF">MESMT1_1519</name>
</gene>
<name>A0A3G9CWS7_METTE</name>
<dbReference type="GeneID" id="58788047"/>
<reference evidence="1 2" key="1">
    <citation type="submission" date="2016-09" db="EMBL/GenBank/DDBJ databases">
        <title>Complete Genome Sequence of Methanosarcina thermophila MT-1.</title>
        <authorList>
            <person name="Kouzuma A."/>
        </authorList>
    </citation>
    <scope>NUCLEOTIDE SEQUENCE [LARGE SCALE GENOMIC DNA]</scope>
    <source>
        <strain evidence="1 2">MT-1</strain>
    </source>
</reference>
<keyword evidence="1" id="KW-0813">Transport</keyword>
<proteinExistence type="predicted"/>
<dbReference type="AlphaFoldDB" id="A0A3G9CWS7"/>
<dbReference type="EMBL" id="AP017646">
    <property type="protein sequence ID" value="BAW29449.1"/>
    <property type="molecule type" value="Genomic_DNA"/>
</dbReference>
<dbReference type="Proteomes" id="UP000265557">
    <property type="component" value="Chromosome"/>
</dbReference>
<protein>
    <submittedName>
        <fullName evidence="1">PTS sugar transporter</fullName>
    </submittedName>
</protein>
<accession>A0A3G9CWS7</accession>